<keyword evidence="3" id="KW-1185">Reference proteome</keyword>
<reference evidence="2 3" key="1">
    <citation type="submission" date="2019-02" db="EMBL/GenBank/DDBJ databases">
        <title>Siculibacillus lacustris gen. nov., sp. nov., a new rosette-forming bacterium isolated from a freshwater crater lake (Lake St. Ana, Romania).</title>
        <authorList>
            <person name="Felfoldi T."/>
            <person name="Marton Z."/>
            <person name="Szabo A."/>
            <person name="Mentes A."/>
            <person name="Boka K."/>
            <person name="Marialigeti K."/>
            <person name="Mathe I."/>
            <person name="Koncz M."/>
            <person name="Schumann P."/>
            <person name="Toth E."/>
        </authorList>
    </citation>
    <scope>NUCLEOTIDE SEQUENCE [LARGE SCALE GENOMIC DNA]</scope>
    <source>
        <strain evidence="2 3">SA-279</strain>
    </source>
</reference>
<sequence length="268" mass="30233">MTPAVLHATVIVAAVLGLAGCGRATGDFGRAERNVVDDSWLPALGDQIARHGRGELVSDFNRTDREGVLRDRAWSLVRPPHARDWFGASLVEWQRTRILPTVDPRFDPDGYYNYLRRDPFRSSEARWNRMIADMRADAALVGPFWAEARRVRDDDRARLGEVDGRRDVAPPELKDAYARIDENARVVDWVWRSMRLRLAAYRRAIDRIEVETPSDRLYTANLAWNALKAAVDAAERDFPAAPHGTAPEPPGRSRYATGAGIHEDVPQK</sequence>
<dbReference type="Proteomes" id="UP000292781">
    <property type="component" value="Unassembled WGS sequence"/>
</dbReference>
<comment type="caution">
    <text evidence="2">The sequence shown here is derived from an EMBL/GenBank/DDBJ whole genome shotgun (WGS) entry which is preliminary data.</text>
</comment>
<proteinExistence type="predicted"/>
<dbReference type="AlphaFoldDB" id="A0A4Q9VX86"/>
<evidence type="ECO:0000256" key="1">
    <source>
        <dbReference type="SAM" id="MobiDB-lite"/>
    </source>
</evidence>
<protein>
    <submittedName>
        <fullName evidence="2">Uncharacterized protein</fullName>
    </submittedName>
</protein>
<dbReference type="RefSeq" id="WP_131305532.1">
    <property type="nucleotide sequence ID" value="NZ_SJFN01000002.1"/>
</dbReference>
<organism evidence="2 3">
    <name type="scientific">Siculibacillus lacustris</name>
    <dbReference type="NCBI Taxonomy" id="1549641"/>
    <lineage>
        <taxon>Bacteria</taxon>
        <taxon>Pseudomonadati</taxon>
        <taxon>Pseudomonadota</taxon>
        <taxon>Alphaproteobacteria</taxon>
        <taxon>Hyphomicrobiales</taxon>
        <taxon>Ancalomicrobiaceae</taxon>
        <taxon>Siculibacillus</taxon>
    </lineage>
</organism>
<accession>A0A4Q9VX86</accession>
<dbReference type="OrthoDB" id="8478167at2"/>
<dbReference type="EMBL" id="SJFN01000002">
    <property type="protein sequence ID" value="TBW41000.1"/>
    <property type="molecule type" value="Genomic_DNA"/>
</dbReference>
<name>A0A4Q9VX86_9HYPH</name>
<evidence type="ECO:0000313" key="3">
    <source>
        <dbReference type="Proteomes" id="UP000292781"/>
    </source>
</evidence>
<evidence type="ECO:0000313" key="2">
    <source>
        <dbReference type="EMBL" id="TBW41000.1"/>
    </source>
</evidence>
<feature type="region of interest" description="Disordered" evidence="1">
    <location>
        <begin position="238"/>
        <end position="268"/>
    </location>
</feature>
<gene>
    <name evidence="2" type="ORF">EYW49_02260</name>
</gene>